<evidence type="ECO:0000313" key="2">
    <source>
        <dbReference type="EMBL" id="KAJ0208021.1"/>
    </source>
</evidence>
<gene>
    <name evidence="2" type="ORF">LSAT_V11C500276100</name>
</gene>
<evidence type="ECO:0000313" key="3">
    <source>
        <dbReference type="Proteomes" id="UP000235145"/>
    </source>
</evidence>
<reference evidence="2 3" key="1">
    <citation type="journal article" date="2017" name="Nat. Commun.">
        <title>Genome assembly with in vitro proximity ligation data and whole-genome triplication in lettuce.</title>
        <authorList>
            <person name="Reyes-Chin-Wo S."/>
            <person name="Wang Z."/>
            <person name="Yang X."/>
            <person name="Kozik A."/>
            <person name="Arikit S."/>
            <person name="Song C."/>
            <person name="Xia L."/>
            <person name="Froenicke L."/>
            <person name="Lavelle D.O."/>
            <person name="Truco M.J."/>
            <person name="Xia R."/>
            <person name="Zhu S."/>
            <person name="Xu C."/>
            <person name="Xu H."/>
            <person name="Xu X."/>
            <person name="Cox K."/>
            <person name="Korf I."/>
            <person name="Meyers B.C."/>
            <person name="Michelmore R.W."/>
        </authorList>
    </citation>
    <scope>NUCLEOTIDE SEQUENCE [LARGE SCALE GENOMIC DNA]</scope>
    <source>
        <strain evidence="3">cv. Salinas</strain>
        <tissue evidence="2">Seedlings</tissue>
    </source>
</reference>
<feature type="compositionally biased region" description="Basic residues" evidence="1">
    <location>
        <begin position="1"/>
        <end position="10"/>
    </location>
</feature>
<name>A0A9R1VKJ3_LACSA</name>
<feature type="region of interest" description="Disordered" evidence="1">
    <location>
        <begin position="1"/>
        <end position="21"/>
    </location>
</feature>
<evidence type="ECO:0000256" key="1">
    <source>
        <dbReference type="SAM" id="MobiDB-lite"/>
    </source>
</evidence>
<sequence>MTSKRRRRHQQSADAAQHSRAQAAANLQSSLSLLFCSSFDGCRRAGFHRVLIDCRCLRFIAIGTIAFSIAGAGGDDDTLMSTAVRFPAQRGENTSEFLSSRPNH</sequence>
<dbReference type="EMBL" id="NBSK02000005">
    <property type="protein sequence ID" value="KAJ0208021.1"/>
    <property type="molecule type" value="Genomic_DNA"/>
</dbReference>
<keyword evidence="3" id="KW-1185">Reference proteome</keyword>
<accession>A0A9R1VKJ3</accession>
<feature type="compositionally biased region" description="Low complexity" evidence="1">
    <location>
        <begin position="12"/>
        <end position="21"/>
    </location>
</feature>
<proteinExistence type="predicted"/>
<dbReference type="AlphaFoldDB" id="A0A9R1VKJ3"/>
<dbReference type="Proteomes" id="UP000235145">
    <property type="component" value="Unassembled WGS sequence"/>
</dbReference>
<comment type="caution">
    <text evidence="2">The sequence shown here is derived from an EMBL/GenBank/DDBJ whole genome shotgun (WGS) entry which is preliminary data.</text>
</comment>
<protein>
    <submittedName>
        <fullName evidence="2">Uncharacterized protein</fullName>
    </submittedName>
</protein>
<organism evidence="2 3">
    <name type="scientific">Lactuca sativa</name>
    <name type="common">Garden lettuce</name>
    <dbReference type="NCBI Taxonomy" id="4236"/>
    <lineage>
        <taxon>Eukaryota</taxon>
        <taxon>Viridiplantae</taxon>
        <taxon>Streptophyta</taxon>
        <taxon>Embryophyta</taxon>
        <taxon>Tracheophyta</taxon>
        <taxon>Spermatophyta</taxon>
        <taxon>Magnoliopsida</taxon>
        <taxon>eudicotyledons</taxon>
        <taxon>Gunneridae</taxon>
        <taxon>Pentapetalae</taxon>
        <taxon>asterids</taxon>
        <taxon>campanulids</taxon>
        <taxon>Asterales</taxon>
        <taxon>Asteraceae</taxon>
        <taxon>Cichorioideae</taxon>
        <taxon>Cichorieae</taxon>
        <taxon>Lactucinae</taxon>
        <taxon>Lactuca</taxon>
    </lineage>
</organism>